<dbReference type="InterPro" id="IPR036188">
    <property type="entry name" value="FAD/NAD-bd_sf"/>
</dbReference>
<evidence type="ECO:0000256" key="9">
    <source>
        <dbReference type="ARBA" id="ARBA00023002"/>
    </source>
</evidence>
<comment type="cofactor">
    <cofactor evidence="1">
        <name>FAD</name>
        <dbReference type="ChEBI" id="CHEBI:57692"/>
    </cofactor>
</comment>
<comment type="similarity">
    <text evidence="3">Belongs to the lysine N(6)-hydroxylase/L-ornithine N(5)-oxygenase family.</text>
</comment>
<comment type="caution">
    <text evidence="16">The sequence shown here is derived from an EMBL/GenBank/DDBJ whole genome shotgun (WGS) entry which is preliminary data.</text>
</comment>
<evidence type="ECO:0000256" key="14">
    <source>
        <dbReference type="ARBA" id="ARBA00032738"/>
    </source>
</evidence>
<proteinExistence type="inferred from homology"/>
<evidence type="ECO:0000256" key="1">
    <source>
        <dbReference type="ARBA" id="ARBA00001974"/>
    </source>
</evidence>
<gene>
    <name evidence="16" type="ORF">STRIP9103_00280</name>
</gene>
<keyword evidence="6" id="KW-0285">Flavoprotein</keyword>
<evidence type="ECO:0000256" key="13">
    <source>
        <dbReference type="ARBA" id="ARBA00032493"/>
    </source>
</evidence>
<evidence type="ECO:0000256" key="8">
    <source>
        <dbReference type="ARBA" id="ARBA00022857"/>
    </source>
</evidence>
<organism evidence="16 17">
    <name type="scientific">Streptomyces ipomoeae 91-03</name>
    <dbReference type="NCBI Taxonomy" id="698759"/>
    <lineage>
        <taxon>Bacteria</taxon>
        <taxon>Bacillati</taxon>
        <taxon>Actinomycetota</taxon>
        <taxon>Actinomycetes</taxon>
        <taxon>Kitasatosporales</taxon>
        <taxon>Streptomycetaceae</taxon>
        <taxon>Streptomyces</taxon>
    </lineage>
</organism>
<comment type="catalytic activity">
    <reaction evidence="15">
        <text>L-lysine + NADPH + O2 = N(6)-hydroxy-L-lysine + NADP(+) + H2O</text>
        <dbReference type="Rhea" id="RHEA:23228"/>
        <dbReference type="ChEBI" id="CHEBI:15377"/>
        <dbReference type="ChEBI" id="CHEBI:15379"/>
        <dbReference type="ChEBI" id="CHEBI:32551"/>
        <dbReference type="ChEBI" id="CHEBI:57783"/>
        <dbReference type="ChEBI" id="CHEBI:57820"/>
        <dbReference type="ChEBI" id="CHEBI:58349"/>
        <dbReference type="EC" id="1.14.13.59"/>
    </reaction>
</comment>
<evidence type="ECO:0000256" key="5">
    <source>
        <dbReference type="ARBA" id="ARBA00016406"/>
    </source>
</evidence>
<evidence type="ECO:0000256" key="3">
    <source>
        <dbReference type="ARBA" id="ARBA00007588"/>
    </source>
</evidence>
<dbReference type="PATRIC" id="fig|698759.3.peg.6747"/>
<evidence type="ECO:0000256" key="11">
    <source>
        <dbReference type="ARBA" id="ARBA00029939"/>
    </source>
</evidence>
<keyword evidence="17" id="KW-1185">Reference proteome</keyword>
<dbReference type="PANTHER" id="PTHR42802">
    <property type="entry name" value="MONOOXYGENASE"/>
    <property type="match status" value="1"/>
</dbReference>
<evidence type="ECO:0000256" key="10">
    <source>
        <dbReference type="ARBA" id="ARBA00023033"/>
    </source>
</evidence>
<dbReference type="AlphaFoldDB" id="L1KPS2"/>
<keyword evidence="9" id="KW-0560">Oxidoreductase</keyword>
<dbReference type="EC" id="1.14.13.59" evidence="4"/>
<evidence type="ECO:0000313" key="16">
    <source>
        <dbReference type="EMBL" id="EKX62564.1"/>
    </source>
</evidence>
<dbReference type="PANTHER" id="PTHR42802:SF1">
    <property type="entry name" value="L-ORNITHINE N(5)-MONOOXYGENASE"/>
    <property type="match status" value="1"/>
</dbReference>
<evidence type="ECO:0000256" key="2">
    <source>
        <dbReference type="ARBA" id="ARBA00004924"/>
    </source>
</evidence>
<dbReference type="Pfam" id="PF13434">
    <property type="entry name" value="Lys_Orn_oxgnase"/>
    <property type="match status" value="1"/>
</dbReference>
<evidence type="ECO:0000256" key="4">
    <source>
        <dbReference type="ARBA" id="ARBA00013076"/>
    </source>
</evidence>
<evidence type="ECO:0000256" key="15">
    <source>
        <dbReference type="ARBA" id="ARBA00048407"/>
    </source>
</evidence>
<protein>
    <recommendedName>
        <fullName evidence="5">L-lysine N6-monooxygenase MbtG</fullName>
        <ecNumber evidence="4">1.14.13.59</ecNumber>
    </recommendedName>
    <alternativeName>
        <fullName evidence="14">Lysine 6-N-hydroxylase</fullName>
    </alternativeName>
    <alternativeName>
        <fullName evidence="13">Lysine N6-hydroxylase</fullName>
    </alternativeName>
    <alternativeName>
        <fullName evidence="11">Lysine-N-oxygenase</fullName>
    </alternativeName>
    <alternativeName>
        <fullName evidence="12">Mycobactin synthase protein G</fullName>
    </alternativeName>
</protein>
<evidence type="ECO:0000256" key="7">
    <source>
        <dbReference type="ARBA" id="ARBA00022827"/>
    </source>
</evidence>
<sequence>MTSLEERCDPRLLGGDDAVTTLQTGPDSIYDVLGIGFGPSNLALAIALHEHTVNSPSNDGLRVGFLERQPRFGWHRGMLIDDATMQVSFLKDLVTMRDPTSDFSFLCYLRDQGRLVDFLNLKTLFPLRIEFHDYFEWAAARVAHLVEYSAEVVSVRPVTEDGEIRYFDVTSRDPENPERLTLRRARSICVATGLEPHLPPGAALSERVWHNSELLPRVEQVRGSGAPIRRAVVLGAGQSAAEAVDYLHRSFPDAEICSVFAKYGYTPADDSPFANKIFDPEAVDLYYGAPREVKQSLFDYHRSTNYSVVDMDLIESLSRAMYQEKVQGRERLRMMNVSRIRDVEAGGDGVRVTVEFLPTGEREVLSSDLLVYATGYQPRGLGDNLGEIGKLCLRDDEDALRVGRDHRVATAPNVTADIYLQGGTEHTHGLTSTLLSTTAVRAGEICNTLLARRAMSSTEASG</sequence>
<dbReference type="EMBL" id="AEJC01000509">
    <property type="protein sequence ID" value="EKX62564.1"/>
    <property type="molecule type" value="Genomic_DNA"/>
</dbReference>
<accession>L1KPS2</accession>
<comment type="pathway">
    <text evidence="2">Siderophore biosynthesis.</text>
</comment>
<keyword evidence="10 16" id="KW-0503">Monooxygenase</keyword>
<keyword evidence="7" id="KW-0274">FAD</keyword>
<dbReference type="PRINTS" id="PR00368">
    <property type="entry name" value="FADPNR"/>
</dbReference>
<dbReference type="GO" id="GO:0047091">
    <property type="term" value="F:L-lysine 6-monooxygenase (NADPH) activity"/>
    <property type="evidence" value="ECO:0007669"/>
    <property type="project" value="UniProtKB-EC"/>
</dbReference>
<dbReference type="Proteomes" id="UP000010411">
    <property type="component" value="Unassembled WGS sequence"/>
</dbReference>
<dbReference type="Gene3D" id="3.50.50.60">
    <property type="entry name" value="FAD/NAD(P)-binding domain"/>
    <property type="match status" value="1"/>
</dbReference>
<dbReference type="InterPro" id="IPR025700">
    <property type="entry name" value="Lys/Orn_oxygenase"/>
</dbReference>
<name>L1KPS2_9ACTN</name>
<reference evidence="16 17" key="1">
    <citation type="submission" date="2012-11" db="EMBL/GenBank/DDBJ databases">
        <authorList>
            <person name="Huguet-Tapia J.C."/>
            <person name="Durkin A.S."/>
            <person name="Pettis G.S."/>
            <person name="Badger J.H."/>
        </authorList>
    </citation>
    <scope>NUCLEOTIDE SEQUENCE [LARGE SCALE GENOMIC DNA]</scope>
    <source>
        <strain evidence="16 17">91-03</strain>
    </source>
</reference>
<keyword evidence="8" id="KW-0521">NADP</keyword>
<dbReference type="SUPFAM" id="SSF51905">
    <property type="entry name" value="FAD/NAD(P)-binding domain"/>
    <property type="match status" value="2"/>
</dbReference>
<evidence type="ECO:0000313" key="17">
    <source>
        <dbReference type="Proteomes" id="UP000010411"/>
    </source>
</evidence>
<evidence type="ECO:0000256" key="12">
    <source>
        <dbReference type="ARBA" id="ARBA00031158"/>
    </source>
</evidence>
<evidence type="ECO:0000256" key="6">
    <source>
        <dbReference type="ARBA" id="ARBA00022630"/>
    </source>
</evidence>